<comment type="caution">
    <text evidence="1">The sequence shown here is derived from an EMBL/GenBank/DDBJ whole genome shotgun (WGS) entry which is preliminary data.</text>
</comment>
<dbReference type="RefSeq" id="WP_344867873.1">
    <property type="nucleotide sequence ID" value="NZ_BAAAZN010000022.1"/>
</dbReference>
<dbReference type="InterPro" id="IPR009057">
    <property type="entry name" value="Homeodomain-like_sf"/>
</dbReference>
<dbReference type="Proteomes" id="UP001500689">
    <property type="component" value="Unassembled WGS sequence"/>
</dbReference>
<gene>
    <name evidence="1" type="ORF">GCM10022222_73560</name>
</gene>
<reference evidence="2" key="1">
    <citation type="journal article" date="2019" name="Int. J. Syst. Evol. Microbiol.">
        <title>The Global Catalogue of Microorganisms (GCM) 10K type strain sequencing project: providing services to taxonomists for standard genome sequencing and annotation.</title>
        <authorList>
            <consortium name="The Broad Institute Genomics Platform"/>
            <consortium name="The Broad Institute Genome Sequencing Center for Infectious Disease"/>
            <person name="Wu L."/>
            <person name="Ma J."/>
        </authorList>
    </citation>
    <scope>NUCLEOTIDE SEQUENCE [LARGE SCALE GENOMIC DNA]</scope>
    <source>
        <strain evidence="2">JCM 16898</strain>
    </source>
</reference>
<proteinExistence type="predicted"/>
<sequence length="181" mass="19700">MSGESARRAELLEACYAHMLEHGLAVPLRPLAAAVGSSPRVLLYLFGSREELLRAVLAHARRWQVARMSAAAEQVVDGFEAAVTAVWDWLSAPAQRPVVRLTYEAFALSWRAEPGPWEGFARESAREWLALLVRAQPEVPVAEAEIRARRALARIRGLLLDLLAGEPADRVAAAAGGWTAG</sequence>
<accession>A0ABP6Y6C7</accession>
<keyword evidence="2" id="KW-1185">Reference proteome</keyword>
<dbReference type="Gene3D" id="1.10.357.10">
    <property type="entry name" value="Tetracycline Repressor, domain 2"/>
    <property type="match status" value="1"/>
</dbReference>
<dbReference type="EMBL" id="BAAAZN010000022">
    <property type="protein sequence ID" value="GAA3578089.1"/>
    <property type="molecule type" value="Genomic_DNA"/>
</dbReference>
<evidence type="ECO:0000313" key="1">
    <source>
        <dbReference type="EMBL" id="GAA3578089.1"/>
    </source>
</evidence>
<evidence type="ECO:0000313" key="2">
    <source>
        <dbReference type="Proteomes" id="UP001500689"/>
    </source>
</evidence>
<protein>
    <submittedName>
        <fullName evidence="1">TetR family transcriptional regulator</fullName>
    </submittedName>
</protein>
<name>A0ABP6Y6C7_9PSEU</name>
<organism evidence="1 2">
    <name type="scientific">Amycolatopsis ultiminotia</name>
    <dbReference type="NCBI Taxonomy" id="543629"/>
    <lineage>
        <taxon>Bacteria</taxon>
        <taxon>Bacillati</taxon>
        <taxon>Actinomycetota</taxon>
        <taxon>Actinomycetes</taxon>
        <taxon>Pseudonocardiales</taxon>
        <taxon>Pseudonocardiaceae</taxon>
        <taxon>Amycolatopsis</taxon>
    </lineage>
</organism>
<dbReference type="SUPFAM" id="SSF46689">
    <property type="entry name" value="Homeodomain-like"/>
    <property type="match status" value="1"/>
</dbReference>